<name>A0A0D8Y6B6_DICVI</name>
<evidence type="ECO:0000313" key="16">
    <source>
        <dbReference type="EMBL" id="KJH52260.1"/>
    </source>
</evidence>
<dbReference type="STRING" id="29172.A0A0D8Y6B6"/>
<keyword evidence="8" id="KW-0809">Transit peptide</keyword>
<organism evidence="16 17">
    <name type="scientific">Dictyocaulus viviparus</name>
    <name type="common">Bovine lungworm</name>
    <dbReference type="NCBI Taxonomy" id="29172"/>
    <lineage>
        <taxon>Eukaryota</taxon>
        <taxon>Metazoa</taxon>
        <taxon>Ecdysozoa</taxon>
        <taxon>Nematoda</taxon>
        <taxon>Chromadorea</taxon>
        <taxon>Rhabditida</taxon>
        <taxon>Rhabditina</taxon>
        <taxon>Rhabditomorpha</taxon>
        <taxon>Strongyloidea</taxon>
        <taxon>Metastrongylidae</taxon>
        <taxon>Dictyocaulus</taxon>
    </lineage>
</organism>
<evidence type="ECO:0000256" key="8">
    <source>
        <dbReference type="ARBA" id="ARBA00022946"/>
    </source>
</evidence>
<evidence type="ECO:0000259" key="15">
    <source>
        <dbReference type="PROSITE" id="PS50075"/>
    </source>
</evidence>
<dbReference type="GO" id="GO:0000036">
    <property type="term" value="F:acyl carrier activity"/>
    <property type="evidence" value="ECO:0007669"/>
    <property type="project" value="TreeGrafter"/>
</dbReference>
<keyword evidence="6" id="KW-0597">Phosphoprotein</keyword>
<keyword evidence="7" id="KW-0276">Fatty acid metabolism</keyword>
<sequence length="197" mass="23484">MERCYCCGWLECGWKRRALVIKLLWSMHAQSHSSDINLYDKIDPKKLTMDSDLTRDFGLDSLDHVEVIMAMEDEFGFEIPDGDADRLKTPRDIFQYIADREDMAKALLYLPNWTTEQVIFTFISVFLVLFGIHRFLYEKLWGCQRSFRIAIQRKKRARSDGFAYFRGRVHTTDEGILSKYKEILSWSFLELRSWFFF</sequence>
<evidence type="ECO:0000313" key="17">
    <source>
        <dbReference type="Proteomes" id="UP000053766"/>
    </source>
</evidence>
<gene>
    <name evidence="16" type="ORF">DICVIV_01588</name>
</gene>
<accession>A0A0D8Y6B6</accession>
<evidence type="ECO:0000256" key="9">
    <source>
        <dbReference type="ARBA" id="ARBA00022982"/>
    </source>
</evidence>
<feature type="transmembrane region" description="Helical" evidence="14">
    <location>
        <begin position="118"/>
        <end position="137"/>
    </location>
</feature>
<dbReference type="Gene3D" id="1.10.1200.10">
    <property type="entry name" value="ACP-like"/>
    <property type="match status" value="1"/>
</dbReference>
<dbReference type="AlphaFoldDB" id="A0A0D8Y6B6"/>
<comment type="subcellular location">
    <subcellularLocation>
        <location evidence="1">Mitochondrion</location>
    </subcellularLocation>
</comment>
<dbReference type="SUPFAM" id="SSF47336">
    <property type="entry name" value="ACP-like"/>
    <property type="match status" value="1"/>
</dbReference>
<comment type="function">
    <text evidence="13">Carrier of the growing fatty acid chain in fatty acid biosynthesis.</text>
</comment>
<dbReference type="InterPro" id="IPR036736">
    <property type="entry name" value="ACP-like_sf"/>
</dbReference>
<evidence type="ECO:0000256" key="5">
    <source>
        <dbReference type="ARBA" id="ARBA00022516"/>
    </source>
</evidence>
<keyword evidence="17" id="KW-1185">Reference proteome</keyword>
<dbReference type="PANTHER" id="PTHR20863:SF28">
    <property type="entry name" value="ACYL CARRIER PROTEIN, MITOCHONDRIAL"/>
    <property type="match status" value="1"/>
</dbReference>
<keyword evidence="10" id="KW-0443">Lipid metabolism</keyword>
<evidence type="ECO:0000256" key="6">
    <source>
        <dbReference type="ARBA" id="ARBA00022553"/>
    </source>
</evidence>
<dbReference type="InterPro" id="IPR003231">
    <property type="entry name" value="ACP"/>
</dbReference>
<keyword evidence="14" id="KW-0812">Transmembrane</keyword>
<dbReference type="GO" id="GO:0000035">
    <property type="term" value="F:acyl binding"/>
    <property type="evidence" value="ECO:0007669"/>
    <property type="project" value="TreeGrafter"/>
</dbReference>
<evidence type="ECO:0000256" key="3">
    <source>
        <dbReference type="ARBA" id="ARBA00022448"/>
    </source>
</evidence>
<dbReference type="InterPro" id="IPR009081">
    <property type="entry name" value="PP-bd_ACP"/>
</dbReference>
<dbReference type="PANTHER" id="PTHR20863">
    <property type="entry name" value="ACYL CARRIER PROTEIN"/>
    <property type="match status" value="1"/>
</dbReference>
<feature type="domain" description="Carrier" evidence="15">
    <location>
        <begin position="15"/>
        <end position="101"/>
    </location>
</feature>
<reference evidence="17" key="2">
    <citation type="journal article" date="2016" name="Sci. Rep.">
        <title>Dictyocaulus viviparus genome, variome and transcriptome elucidate lungworm biology and support future intervention.</title>
        <authorList>
            <person name="McNulty S.N."/>
            <person name="Strube C."/>
            <person name="Rosa B.A."/>
            <person name="Martin J.C."/>
            <person name="Tyagi R."/>
            <person name="Choi Y.J."/>
            <person name="Wang Q."/>
            <person name="Hallsworth Pepin K."/>
            <person name="Zhang X."/>
            <person name="Ozersky P."/>
            <person name="Wilson R.K."/>
            <person name="Sternberg P.W."/>
            <person name="Gasser R.B."/>
            <person name="Mitreva M."/>
        </authorList>
    </citation>
    <scope>NUCLEOTIDE SEQUENCE [LARGE SCALE GENOMIC DNA]</scope>
    <source>
        <strain evidence="17">HannoverDv2000</strain>
    </source>
</reference>
<reference evidence="16 17" key="1">
    <citation type="submission" date="2013-11" db="EMBL/GenBank/DDBJ databases">
        <title>Draft genome of the bovine lungworm Dictyocaulus viviparus.</title>
        <authorList>
            <person name="Mitreva M."/>
        </authorList>
    </citation>
    <scope>NUCLEOTIDE SEQUENCE [LARGE SCALE GENOMIC DNA]</scope>
    <source>
        <strain evidence="16 17">HannoverDv2000</strain>
    </source>
</reference>
<dbReference type="Proteomes" id="UP000053766">
    <property type="component" value="Unassembled WGS sequence"/>
</dbReference>
<evidence type="ECO:0000256" key="14">
    <source>
        <dbReference type="SAM" id="Phobius"/>
    </source>
</evidence>
<keyword evidence="14" id="KW-0472">Membrane</keyword>
<keyword evidence="9" id="KW-0249">Electron transport</keyword>
<evidence type="ECO:0000256" key="7">
    <source>
        <dbReference type="ARBA" id="ARBA00022832"/>
    </source>
</evidence>
<dbReference type="EMBL" id="KN716168">
    <property type="protein sequence ID" value="KJH52260.1"/>
    <property type="molecule type" value="Genomic_DNA"/>
</dbReference>
<evidence type="ECO:0000256" key="2">
    <source>
        <dbReference type="ARBA" id="ARBA00010930"/>
    </source>
</evidence>
<dbReference type="GO" id="GO:0005739">
    <property type="term" value="C:mitochondrion"/>
    <property type="evidence" value="ECO:0007669"/>
    <property type="project" value="UniProtKB-SubCell"/>
</dbReference>
<keyword evidence="4 13" id="KW-0596">Phosphopantetheine</keyword>
<proteinExistence type="inferred from homology"/>
<dbReference type="HAMAP" id="MF_01217">
    <property type="entry name" value="Acyl_carrier"/>
    <property type="match status" value="1"/>
</dbReference>
<evidence type="ECO:0000256" key="12">
    <source>
        <dbReference type="ARBA" id="ARBA00023160"/>
    </source>
</evidence>
<dbReference type="OrthoDB" id="448946at2759"/>
<keyword evidence="11" id="KW-0496">Mitochondrion</keyword>
<protein>
    <recommendedName>
        <fullName evidence="13">Acyl carrier protein</fullName>
    </recommendedName>
</protein>
<evidence type="ECO:0000256" key="13">
    <source>
        <dbReference type="RuleBase" id="RU000722"/>
    </source>
</evidence>
<evidence type="ECO:0000256" key="10">
    <source>
        <dbReference type="ARBA" id="ARBA00023098"/>
    </source>
</evidence>
<keyword evidence="3" id="KW-0813">Transport</keyword>
<dbReference type="Pfam" id="PF00550">
    <property type="entry name" value="PP-binding"/>
    <property type="match status" value="1"/>
</dbReference>
<keyword evidence="14" id="KW-1133">Transmembrane helix</keyword>
<keyword evidence="5 13" id="KW-0444">Lipid biosynthesis</keyword>
<evidence type="ECO:0000256" key="11">
    <source>
        <dbReference type="ARBA" id="ARBA00023128"/>
    </source>
</evidence>
<evidence type="ECO:0000256" key="1">
    <source>
        <dbReference type="ARBA" id="ARBA00004173"/>
    </source>
</evidence>
<dbReference type="PROSITE" id="PS50075">
    <property type="entry name" value="CARRIER"/>
    <property type="match status" value="1"/>
</dbReference>
<evidence type="ECO:0000256" key="4">
    <source>
        <dbReference type="ARBA" id="ARBA00022450"/>
    </source>
</evidence>
<comment type="similarity">
    <text evidence="2">Belongs to the acyl carrier protein (ACP) family.</text>
</comment>
<keyword evidence="12 13" id="KW-0275">Fatty acid biosynthesis</keyword>